<evidence type="ECO:0000313" key="3">
    <source>
        <dbReference type="EMBL" id="SCB37408.1"/>
    </source>
</evidence>
<name>A0A1C3WC35_9HYPH</name>
<dbReference type="Pfam" id="PF18160">
    <property type="entry name" value="SLATT_5"/>
    <property type="match status" value="1"/>
</dbReference>
<keyword evidence="1" id="KW-1133">Transmembrane helix</keyword>
<organism evidence="3 4">
    <name type="scientific">Rhizobium miluonense</name>
    <dbReference type="NCBI Taxonomy" id="411945"/>
    <lineage>
        <taxon>Bacteria</taxon>
        <taxon>Pseudomonadati</taxon>
        <taxon>Pseudomonadota</taxon>
        <taxon>Alphaproteobacteria</taxon>
        <taxon>Hyphomicrobiales</taxon>
        <taxon>Rhizobiaceae</taxon>
        <taxon>Rhizobium/Agrobacterium group</taxon>
        <taxon>Rhizobium</taxon>
    </lineage>
</organism>
<feature type="transmembrane region" description="Helical" evidence="1">
    <location>
        <begin position="34"/>
        <end position="56"/>
    </location>
</feature>
<keyword evidence="1" id="KW-0812">Transmembrane</keyword>
<keyword evidence="4" id="KW-1185">Reference proteome</keyword>
<feature type="transmembrane region" description="Helical" evidence="1">
    <location>
        <begin position="169"/>
        <end position="192"/>
    </location>
</feature>
<accession>A0A1C3WC35</accession>
<dbReference type="EMBL" id="FMAH01000026">
    <property type="protein sequence ID" value="SCB37408.1"/>
    <property type="molecule type" value="Genomic_DNA"/>
</dbReference>
<proteinExistence type="predicted"/>
<feature type="domain" description="SMODS and SLOG-associating 2TM effector" evidence="2">
    <location>
        <begin position="6"/>
        <end position="187"/>
    </location>
</feature>
<feature type="transmembrane region" description="Helical" evidence="1">
    <location>
        <begin position="68"/>
        <end position="86"/>
    </location>
</feature>
<evidence type="ECO:0000256" key="1">
    <source>
        <dbReference type="SAM" id="Phobius"/>
    </source>
</evidence>
<gene>
    <name evidence="3" type="ORF">GA0061102_102643</name>
</gene>
<evidence type="ECO:0000313" key="4">
    <source>
        <dbReference type="Proteomes" id="UP000199435"/>
    </source>
</evidence>
<sequence length="195" mass="22798">MMAASTIDNINDRIWITSRVRMIAESKALRNQKFSYVAVTYYSLFTVILSIFSAYYTKSYPLLEQINLSASVVVLVASLVAGGFRFEASASFYRECYLKLQRLHAEDLSPLDKSRQYNEILWDYPNHSNRDYYDFLVSQICFEGNKLKNGDHELNYTYCMLFSYLFRRVIYYGVLAILFFVPLLFLFAPFILLMG</sequence>
<protein>
    <recommendedName>
        <fullName evidence="2">SMODS and SLOG-associating 2TM effector domain-containing protein</fullName>
    </recommendedName>
</protein>
<dbReference type="AlphaFoldDB" id="A0A1C3WC35"/>
<reference evidence="4" key="1">
    <citation type="submission" date="2016-08" db="EMBL/GenBank/DDBJ databases">
        <authorList>
            <person name="Varghese N."/>
            <person name="Submissions Spin"/>
        </authorList>
    </citation>
    <scope>NUCLEOTIDE SEQUENCE [LARGE SCALE GENOMIC DNA]</scope>
    <source>
        <strain evidence="4">HAMBI 2971</strain>
    </source>
</reference>
<dbReference type="InterPro" id="IPR041115">
    <property type="entry name" value="SLATT_5"/>
</dbReference>
<dbReference type="NCBIfam" id="NF033631">
    <property type="entry name" value="SLATT_5"/>
    <property type="match status" value="1"/>
</dbReference>
<dbReference type="Proteomes" id="UP000199435">
    <property type="component" value="Unassembled WGS sequence"/>
</dbReference>
<keyword evidence="1" id="KW-0472">Membrane</keyword>
<evidence type="ECO:0000259" key="2">
    <source>
        <dbReference type="Pfam" id="PF18160"/>
    </source>
</evidence>